<proteinExistence type="predicted"/>
<sequence>MRSLPRSVSTKVAMQIDATSNSIMFEFASYKTQGDAPMAAIEAMLESIQVPNQDAVMGSGADANGQPRQDPWAAFGAPNKTEQLEGSVKALTQEVRELKKLIQRDGVGHRPAGSVGSANPPASGDLSAINDCKRGTFPRCITSVQKTAHFEQFLCPMVPAYLFASATPQLTGASKSYGPTFSNAAGVRSFSESMSDRFQSWQGPRTSSSCPLRGRQDLPIDVRAKHRAGSRLWEDMLSLVTNARFRITGSGQRLPGPGPPLVQGGHL</sequence>
<gene>
    <name evidence="1" type="ORF">PCOR1329_LOCUS70693</name>
</gene>
<name>A0ABN9WYE3_9DINO</name>
<dbReference type="EMBL" id="CAUYUJ010019355">
    <property type="protein sequence ID" value="CAK0890448.1"/>
    <property type="molecule type" value="Genomic_DNA"/>
</dbReference>
<evidence type="ECO:0000313" key="1">
    <source>
        <dbReference type="EMBL" id="CAK0890448.1"/>
    </source>
</evidence>
<dbReference type="Proteomes" id="UP001189429">
    <property type="component" value="Unassembled WGS sequence"/>
</dbReference>
<accession>A0ABN9WYE3</accession>
<keyword evidence="2" id="KW-1185">Reference proteome</keyword>
<protein>
    <submittedName>
        <fullName evidence="1">Uncharacterized protein</fullName>
    </submittedName>
</protein>
<organism evidence="1 2">
    <name type="scientific">Prorocentrum cordatum</name>
    <dbReference type="NCBI Taxonomy" id="2364126"/>
    <lineage>
        <taxon>Eukaryota</taxon>
        <taxon>Sar</taxon>
        <taxon>Alveolata</taxon>
        <taxon>Dinophyceae</taxon>
        <taxon>Prorocentrales</taxon>
        <taxon>Prorocentraceae</taxon>
        <taxon>Prorocentrum</taxon>
    </lineage>
</organism>
<reference evidence="1" key="1">
    <citation type="submission" date="2023-10" db="EMBL/GenBank/DDBJ databases">
        <authorList>
            <person name="Chen Y."/>
            <person name="Shah S."/>
            <person name="Dougan E. K."/>
            <person name="Thang M."/>
            <person name="Chan C."/>
        </authorList>
    </citation>
    <scope>NUCLEOTIDE SEQUENCE [LARGE SCALE GENOMIC DNA]</scope>
</reference>
<comment type="caution">
    <text evidence="1">The sequence shown here is derived from an EMBL/GenBank/DDBJ whole genome shotgun (WGS) entry which is preliminary data.</text>
</comment>
<evidence type="ECO:0000313" key="2">
    <source>
        <dbReference type="Proteomes" id="UP001189429"/>
    </source>
</evidence>